<dbReference type="EMBL" id="JAHUTJ010010837">
    <property type="protein sequence ID" value="MED6268610.1"/>
    <property type="molecule type" value="Genomic_DNA"/>
</dbReference>
<comment type="caution">
    <text evidence="1">The sequence shown here is derived from an EMBL/GenBank/DDBJ whole genome shotgun (WGS) entry which is preliminary data.</text>
</comment>
<accession>A0ABU7D2A4</accession>
<evidence type="ECO:0000313" key="1">
    <source>
        <dbReference type="EMBL" id="MED6268610.1"/>
    </source>
</evidence>
<name>A0ABU7D2A4_9TELE</name>
<proteinExistence type="predicted"/>
<gene>
    <name evidence="1" type="ORF">CHARACLAT_024200</name>
</gene>
<keyword evidence="2" id="KW-1185">Reference proteome</keyword>
<evidence type="ECO:0000313" key="2">
    <source>
        <dbReference type="Proteomes" id="UP001352852"/>
    </source>
</evidence>
<dbReference type="Proteomes" id="UP001352852">
    <property type="component" value="Unassembled WGS sequence"/>
</dbReference>
<reference evidence="1 2" key="1">
    <citation type="submission" date="2021-06" db="EMBL/GenBank/DDBJ databases">
        <authorList>
            <person name="Palmer J.M."/>
        </authorList>
    </citation>
    <scope>NUCLEOTIDE SEQUENCE [LARGE SCALE GENOMIC DNA]</scope>
    <source>
        <strain evidence="1 2">CL_MEX2019</strain>
        <tissue evidence="1">Muscle</tissue>
    </source>
</reference>
<organism evidence="1 2">
    <name type="scientific">Characodon lateralis</name>
    <dbReference type="NCBI Taxonomy" id="208331"/>
    <lineage>
        <taxon>Eukaryota</taxon>
        <taxon>Metazoa</taxon>
        <taxon>Chordata</taxon>
        <taxon>Craniata</taxon>
        <taxon>Vertebrata</taxon>
        <taxon>Euteleostomi</taxon>
        <taxon>Actinopterygii</taxon>
        <taxon>Neopterygii</taxon>
        <taxon>Teleostei</taxon>
        <taxon>Neoteleostei</taxon>
        <taxon>Acanthomorphata</taxon>
        <taxon>Ovalentaria</taxon>
        <taxon>Atherinomorphae</taxon>
        <taxon>Cyprinodontiformes</taxon>
        <taxon>Goodeidae</taxon>
        <taxon>Characodon</taxon>
    </lineage>
</organism>
<protein>
    <submittedName>
        <fullName evidence="1">Uncharacterized protein</fullName>
    </submittedName>
</protein>
<sequence length="84" mass="9727">MLRFYERSSWDSIFISSKFSKMPKLVFLKSPTTGERRKTESCGMLLALLLLQPALNTNWNAVKAWGLWWPGKQSLHHDCITVTQ</sequence>